<keyword evidence="2" id="KW-1185">Reference proteome</keyword>
<dbReference type="RefSeq" id="WP_285152774.1">
    <property type="nucleotide sequence ID" value="NZ_JASSPP010000003.1"/>
</dbReference>
<proteinExistence type="predicted"/>
<organism evidence="1 2">
    <name type="scientific">Sneathia sanguinegens</name>
    <dbReference type="NCBI Taxonomy" id="40543"/>
    <lineage>
        <taxon>Bacteria</taxon>
        <taxon>Fusobacteriati</taxon>
        <taxon>Fusobacteriota</taxon>
        <taxon>Fusobacteriia</taxon>
        <taxon>Fusobacteriales</taxon>
        <taxon>Leptotrichiaceae</taxon>
        <taxon>Sneathia</taxon>
    </lineage>
</organism>
<dbReference type="Proteomes" id="UP001225134">
    <property type="component" value="Unassembled WGS sequence"/>
</dbReference>
<protein>
    <submittedName>
        <fullName evidence="1">Uncharacterized protein</fullName>
    </submittedName>
</protein>
<dbReference type="EMBL" id="JASSPP010000003">
    <property type="protein sequence ID" value="MDK9580441.1"/>
    <property type="molecule type" value="Genomic_DNA"/>
</dbReference>
<name>A0ABT7HIU2_9FUSO</name>
<comment type="caution">
    <text evidence="1">The sequence shown here is derived from an EMBL/GenBank/DDBJ whole genome shotgun (WGS) entry which is preliminary data.</text>
</comment>
<reference evidence="1 2" key="1">
    <citation type="submission" date="2023-06" db="EMBL/GenBank/DDBJ databases">
        <title>Antibody response to the Sneathia vaginalis cytopathogenic toxin A during pregnancy.</title>
        <authorList>
            <person name="Mccoy Z.T."/>
            <person name="Serrano M.G."/>
            <person name="Spaine K."/>
            <person name="Edwards D.J."/>
            <person name="Buck G.A."/>
            <person name="Jefferson K."/>
        </authorList>
    </citation>
    <scope>NUCLEOTIDE SEQUENCE [LARGE SCALE GENOMIC DNA]</scope>
    <source>
        <strain evidence="1 2">CCUG 42621</strain>
    </source>
</reference>
<evidence type="ECO:0000313" key="2">
    <source>
        <dbReference type="Proteomes" id="UP001225134"/>
    </source>
</evidence>
<evidence type="ECO:0000313" key="1">
    <source>
        <dbReference type="EMBL" id="MDK9580441.1"/>
    </source>
</evidence>
<gene>
    <name evidence="1" type="ORF">QQA45_02790</name>
</gene>
<accession>A0ABT7HIU2</accession>
<sequence>MPGFNFLDIVHYKNYYDTYIESKNQRYILEKLLNISDKNIQLVSLKKISDREVRIFIPSEIKADNISKVKDILEEIMVDKNIAEVLYSSNLDFFAIQMLEYLRKKYNIEFGNIFQ</sequence>